<dbReference type="PANTHER" id="PTHR10826:SF36">
    <property type="entry name" value="OS08G0439900 PROTEIN"/>
    <property type="match status" value="1"/>
</dbReference>
<dbReference type="PANTHER" id="PTHR10826">
    <property type="entry name" value="COMPLEMENT COMPONENT 1"/>
    <property type="match status" value="1"/>
</dbReference>
<dbReference type="AlphaFoldDB" id="A0AA39SJI4"/>
<dbReference type="Gene3D" id="3.10.280.10">
    <property type="entry name" value="Mitochondrial glycoprotein"/>
    <property type="match status" value="1"/>
</dbReference>
<organism evidence="1 2">
    <name type="scientific">Acer saccharum</name>
    <name type="common">Sugar maple</name>
    <dbReference type="NCBI Taxonomy" id="4024"/>
    <lineage>
        <taxon>Eukaryota</taxon>
        <taxon>Viridiplantae</taxon>
        <taxon>Streptophyta</taxon>
        <taxon>Embryophyta</taxon>
        <taxon>Tracheophyta</taxon>
        <taxon>Spermatophyta</taxon>
        <taxon>Magnoliopsida</taxon>
        <taxon>eudicotyledons</taxon>
        <taxon>Gunneridae</taxon>
        <taxon>Pentapetalae</taxon>
        <taxon>rosids</taxon>
        <taxon>malvids</taxon>
        <taxon>Sapindales</taxon>
        <taxon>Sapindaceae</taxon>
        <taxon>Hippocastanoideae</taxon>
        <taxon>Acereae</taxon>
        <taxon>Acer</taxon>
    </lineage>
</organism>
<evidence type="ECO:0000313" key="1">
    <source>
        <dbReference type="EMBL" id="KAK0592058.1"/>
    </source>
</evidence>
<gene>
    <name evidence="1" type="ORF">LWI29_012583</name>
</gene>
<name>A0AA39SJI4_ACESA</name>
<accession>A0AA39SJI4</accession>
<protein>
    <submittedName>
        <fullName evidence="1">Uncharacterized protein</fullName>
    </submittedName>
</protein>
<dbReference type="Proteomes" id="UP001168877">
    <property type="component" value="Unassembled WGS sequence"/>
</dbReference>
<comment type="caution">
    <text evidence="1">The sequence shown here is derived from an EMBL/GenBank/DDBJ whole genome shotgun (WGS) entry which is preliminary data.</text>
</comment>
<dbReference type="GO" id="GO:0005759">
    <property type="term" value="C:mitochondrial matrix"/>
    <property type="evidence" value="ECO:0007669"/>
    <property type="project" value="InterPro"/>
</dbReference>
<dbReference type="InterPro" id="IPR003428">
    <property type="entry name" value="MAM33"/>
</dbReference>
<keyword evidence="2" id="KW-1185">Reference proteome</keyword>
<dbReference type="InterPro" id="IPR036561">
    <property type="entry name" value="MAM33_sf"/>
</dbReference>
<dbReference type="SUPFAM" id="SSF54529">
    <property type="entry name" value="Mitochondrial glycoprotein MAM33-like"/>
    <property type="match status" value="1"/>
</dbReference>
<reference evidence="1" key="2">
    <citation type="submission" date="2023-06" db="EMBL/GenBank/DDBJ databases">
        <authorList>
            <person name="Swenson N.G."/>
            <person name="Wegrzyn J.L."/>
            <person name="Mcevoy S.L."/>
        </authorList>
    </citation>
    <scope>NUCLEOTIDE SEQUENCE</scope>
    <source>
        <strain evidence="1">NS2018</strain>
        <tissue evidence="1">Leaf</tissue>
    </source>
</reference>
<sequence>MQYELEHSLLNSYQIQLVHSRGEQWIRLKGNFGENEDIKGDGEVLEFLCSARPDSIEITNLFVQGNDKKPSWPYFRPQFKELDDGANFVEFLHEYMLNKDKTEFIRWMETVKIKLG</sequence>
<reference evidence="1" key="1">
    <citation type="journal article" date="2022" name="Plant J.">
        <title>Strategies of tolerance reflected in two North American maple genomes.</title>
        <authorList>
            <person name="McEvoy S.L."/>
            <person name="Sezen U.U."/>
            <person name="Trouern-Trend A."/>
            <person name="McMahon S.M."/>
            <person name="Schaberg P.G."/>
            <person name="Yang J."/>
            <person name="Wegrzyn J.L."/>
            <person name="Swenson N.G."/>
        </authorList>
    </citation>
    <scope>NUCLEOTIDE SEQUENCE</scope>
    <source>
        <strain evidence="1">NS2018</strain>
    </source>
</reference>
<dbReference type="EMBL" id="JAUESC010000380">
    <property type="protein sequence ID" value="KAK0592058.1"/>
    <property type="molecule type" value="Genomic_DNA"/>
</dbReference>
<evidence type="ECO:0000313" key="2">
    <source>
        <dbReference type="Proteomes" id="UP001168877"/>
    </source>
</evidence>
<proteinExistence type="predicted"/>